<keyword evidence="7" id="KW-1185">Reference proteome</keyword>
<evidence type="ECO:0000313" key="6">
    <source>
        <dbReference type="EMBL" id="KIW62451.1"/>
    </source>
</evidence>
<dbReference type="PANTHER" id="PTHR23502">
    <property type="entry name" value="MAJOR FACILITATOR SUPERFAMILY"/>
    <property type="match status" value="1"/>
</dbReference>
<dbReference type="InterPro" id="IPR011701">
    <property type="entry name" value="MFS"/>
</dbReference>
<dbReference type="Proteomes" id="UP000054266">
    <property type="component" value="Unassembled WGS sequence"/>
</dbReference>
<feature type="transmembrane region" description="Helical" evidence="5">
    <location>
        <begin position="454"/>
        <end position="477"/>
    </location>
</feature>
<keyword evidence="2 5" id="KW-0812">Transmembrane</keyword>
<dbReference type="STRING" id="5601.A0A0D2CBR6"/>
<feature type="transmembrane region" description="Helical" evidence="5">
    <location>
        <begin position="559"/>
        <end position="577"/>
    </location>
</feature>
<dbReference type="GO" id="GO:0005886">
    <property type="term" value="C:plasma membrane"/>
    <property type="evidence" value="ECO:0007669"/>
    <property type="project" value="TreeGrafter"/>
</dbReference>
<sequence>MLQSLRETPAGQLIRLASRGRFLRYNGDVDGVEVLKNRKAQPRDDLPAVPVEVEADPEVLARKGTNVDDVIIVDWYSPTDEDNPRNFSTHKKLWIGFVIFLYTFIIYCASAITVPSYPYIAPRHGLSETPVSLILALYVLGYALGPLIAAPMSEIPWIGRNLPYWVSFIPFLIISIVLTQIQDLNFATICVLRFLQGYFGSPILATGAASYDDIFDEFSSPYGYMLWLGAMYAGPAVGPLLSGYAVVKEFRWPYWEVAIMAAALVPLILLLPETSSDYILLQRAKRLRKLTGDLKYRARSEIKEVPVAKIFVDALMKPTEIAVKDPAIGFVTIYGGIVYATYYSFFEAFPLVYYERYHFSLGAIGLIFLTVIVGSLSCACIYAIYLQYHFIPYARAEVDKFAAANASSDSVNDTITRANSQSDPEAQLKLQLSRVPTATGARPHINQAVPQESWLLPSIPFSFLCPAGLFLFAWTSVATNASGDPRFSWIVPTIGIGLFSGGSYVVFQCTIIYISLSYRRYFASLSAAYDMSRGSLAAGVVMGSRAVFVSWGVDNGVSLLAGISAAGVVGMWFLWWYGGVLRSKSRFAEKQS</sequence>
<evidence type="ECO:0000256" key="2">
    <source>
        <dbReference type="ARBA" id="ARBA00022692"/>
    </source>
</evidence>
<feature type="transmembrane region" description="Helical" evidence="5">
    <location>
        <begin position="186"/>
        <end position="211"/>
    </location>
</feature>
<evidence type="ECO:0000256" key="3">
    <source>
        <dbReference type="ARBA" id="ARBA00022989"/>
    </source>
</evidence>
<dbReference type="GO" id="GO:1990961">
    <property type="term" value="P:xenobiotic detoxification by transmembrane export across the plasma membrane"/>
    <property type="evidence" value="ECO:0007669"/>
    <property type="project" value="TreeGrafter"/>
</dbReference>
<evidence type="ECO:0000256" key="5">
    <source>
        <dbReference type="SAM" id="Phobius"/>
    </source>
</evidence>
<feature type="transmembrane region" description="Helical" evidence="5">
    <location>
        <begin position="132"/>
        <end position="150"/>
    </location>
</feature>
<dbReference type="GO" id="GO:0015244">
    <property type="term" value="F:fluconazole transmembrane transporter activity"/>
    <property type="evidence" value="ECO:0007669"/>
    <property type="project" value="TreeGrafter"/>
</dbReference>
<feature type="transmembrane region" description="Helical" evidence="5">
    <location>
        <begin position="357"/>
        <end position="385"/>
    </location>
</feature>
<reference evidence="6 7" key="1">
    <citation type="submission" date="2015-01" db="EMBL/GenBank/DDBJ databases">
        <title>The Genome Sequence of Capronia semiimmersa CBS27337.</title>
        <authorList>
            <consortium name="The Broad Institute Genomics Platform"/>
            <person name="Cuomo C."/>
            <person name="de Hoog S."/>
            <person name="Gorbushina A."/>
            <person name="Stielow B."/>
            <person name="Teixiera M."/>
            <person name="Abouelleil A."/>
            <person name="Chapman S.B."/>
            <person name="Priest M."/>
            <person name="Young S.K."/>
            <person name="Wortman J."/>
            <person name="Nusbaum C."/>
            <person name="Birren B."/>
        </authorList>
    </citation>
    <scope>NUCLEOTIDE SEQUENCE [LARGE SCALE GENOMIC DNA]</scope>
    <source>
        <strain evidence="6 7">CBS 27337</strain>
    </source>
</reference>
<gene>
    <name evidence="6" type="ORF">PV04_10624</name>
</gene>
<keyword evidence="3 5" id="KW-1133">Transmembrane helix</keyword>
<comment type="subcellular location">
    <subcellularLocation>
        <location evidence="1">Membrane</location>
        <topology evidence="1">Multi-pass membrane protein</topology>
    </subcellularLocation>
</comment>
<dbReference type="PANTHER" id="PTHR23502:SF23">
    <property type="entry name" value="FLUCONAZOLE RESISTANCE PROTEIN 1"/>
    <property type="match status" value="1"/>
</dbReference>
<dbReference type="HOGENOM" id="CLU_008455_11_1_1"/>
<feature type="transmembrane region" description="Helical" evidence="5">
    <location>
        <begin position="162"/>
        <end position="180"/>
    </location>
</feature>
<dbReference type="AlphaFoldDB" id="A0A0D2CBR6"/>
<feature type="transmembrane region" description="Helical" evidence="5">
    <location>
        <begin position="93"/>
        <end position="112"/>
    </location>
</feature>
<organism evidence="6 7">
    <name type="scientific">Phialophora macrospora</name>
    <dbReference type="NCBI Taxonomy" id="1851006"/>
    <lineage>
        <taxon>Eukaryota</taxon>
        <taxon>Fungi</taxon>
        <taxon>Dikarya</taxon>
        <taxon>Ascomycota</taxon>
        <taxon>Pezizomycotina</taxon>
        <taxon>Eurotiomycetes</taxon>
        <taxon>Chaetothyriomycetidae</taxon>
        <taxon>Chaetothyriales</taxon>
        <taxon>Herpotrichiellaceae</taxon>
        <taxon>Phialophora</taxon>
    </lineage>
</organism>
<feature type="transmembrane region" description="Helical" evidence="5">
    <location>
        <begin position="489"/>
        <end position="514"/>
    </location>
</feature>
<protein>
    <recommendedName>
        <fullName evidence="8">Major facilitator superfamily (MFS) profile domain-containing protein</fullName>
    </recommendedName>
</protein>
<dbReference type="Gene3D" id="1.20.1250.20">
    <property type="entry name" value="MFS general substrate transporter like domains"/>
    <property type="match status" value="1"/>
</dbReference>
<dbReference type="Pfam" id="PF07690">
    <property type="entry name" value="MFS_1"/>
    <property type="match status" value="1"/>
</dbReference>
<feature type="transmembrane region" description="Helical" evidence="5">
    <location>
        <begin position="326"/>
        <end position="345"/>
    </location>
</feature>
<name>A0A0D2CBR6_9EURO</name>
<evidence type="ECO:0000256" key="1">
    <source>
        <dbReference type="ARBA" id="ARBA00004141"/>
    </source>
</evidence>
<evidence type="ECO:0008006" key="8">
    <source>
        <dbReference type="Google" id="ProtNLM"/>
    </source>
</evidence>
<feature type="transmembrane region" description="Helical" evidence="5">
    <location>
        <begin position="223"/>
        <end position="246"/>
    </location>
</feature>
<dbReference type="SUPFAM" id="SSF103473">
    <property type="entry name" value="MFS general substrate transporter"/>
    <property type="match status" value="1"/>
</dbReference>
<dbReference type="EMBL" id="KN846963">
    <property type="protein sequence ID" value="KIW62451.1"/>
    <property type="molecule type" value="Genomic_DNA"/>
</dbReference>
<evidence type="ECO:0000313" key="7">
    <source>
        <dbReference type="Proteomes" id="UP000054266"/>
    </source>
</evidence>
<dbReference type="InterPro" id="IPR036259">
    <property type="entry name" value="MFS_trans_sf"/>
</dbReference>
<evidence type="ECO:0000256" key="4">
    <source>
        <dbReference type="ARBA" id="ARBA00023136"/>
    </source>
</evidence>
<accession>A0A0D2CBR6</accession>
<feature type="transmembrane region" description="Helical" evidence="5">
    <location>
        <begin position="535"/>
        <end position="553"/>
    </location>
</feature>
<feature type="transmembrane region" description="Helical" evidence="5">
    <location>
        <begin position="252"/>
        <end position="271"/>
    </location>
</feature>
<keyword evidence="4 5" id="KW-0472">Membrane</keyword>
<proteinExistence type="predicted"/>